<dbReference type="AlphaFoldDB" id="A0A659LZY6"/>
<dbReference type="Pfam" id="PF12686">
    <property type="entry name" value="DUF3800"/>
    <property type="match status" value="1"/>
</dbReference>
<accession>A0A659LZY6</accession>
<dbReference type="RefSeq" id="WP_135491492.1">
    <property type="nucleotide sequence ID" value="NZ_PYJU01000090.1"/>
</dbReference>
<dbReference type="Proteomes" id="UP000297878">
    <property type="component" value="Unassembled WGS sequence"/>
</dbReference>
<feature type="region of interest" description="Disordered" evidence="1">
    <location>
        <begin position="1"/>
        <end position="22"/>
    </location>
</feature>
<evidence type="ECO:0000313" key="2">
    <source>
        <dbReference type="EMBL" id="TGC30279.1"/>
    </source>
</evidence>
<protein>
    <recommendedName>
        <fullName evidence="4">DUF3800 domain-containing protein</fullName>
    </recommendedName>
</protein>
<comment type="caution">
    <text evidence="2">The sequence shown here is derived from an EMBL/GenBank/DDBJ whole genome shotgun (WGS) entry which is preliminary data.</text>
</comment>
<proteinExistence type="predicted"/>
<reference evidence="2 3" key="1">
    <citation type="submission" date="2018-03" db="EMBL/GenBank/DDBJ databases">
        <title>Non-Typhoidal Salmonella genome sequencing and assembly.</title>
        <authorList>
            <person name="Matchawe C."/>
        </authorList>
    </citation>
    <scope>NUCLEOTIDE SEQUENCE [LARGE SCALE GENOMIC DNA]</scope>
    <source>
        <strain evidence="2 3">100ev</strain>
    </source>
</reference>
<name>A0A659LZY6_SALET</name>
<evidence type="ECO:0008006" key="4">
    <source>
        <dbReference type="Google" id="ProtNLM"/>
    </source>
</evidence>
<gene>
    <name evidence="2" type="ORF">C9F01_22210</name>
</gene>
<sequence>MSKNSKFKRDTKKNAERKKQNRKNYKIIRGKMLVPNIYFDESGNTGSNLLDPNQPVFSLASCSFSDNDARTLIGLLNSRSPLEAHFKNLKRRKNGQDAIIRFMSSKLINTDNIKISIFLKDFMITTKIVDILIEHMMYLTGEDLYLNGRNIALSNMLYYCLPTFCDKDLVAEMYSSFVNMIRGQEPDQIDKFYSDVENVRESSSHEQFKRDVDLIFQTRNIIHDALNGVDKLSLDPSIPALFAHCVQWGNDYPKGFHIIHDDSHSIEKQKLLFAQFMDWSQSDVELGYDRRKFNLPLKGKSLIFANSEEHLQLQASDIIASSFSYWAAGVNRGETEDYLFLELNKLNLDRFIDNNKIWPTMDITPEELGTVHSGGLNAANNIPLFLQNAVPNPDVINT</sequence>
<organism evidence="2 3">
    <name type="scientific">Salmonella enterica subsp. enterica serovar Wernigerode</name>
    <dbReference type="NCBI Taxonomy" id="2565187"/>
    <lineage>
        <taxon>Bacteria</taxon>
        <taxon>Pseudomonadati</taxon>
        <taxon>Pseudomonadota</taxon>
        <taxon>Gammaproteobacteria</taxon>
        <taxon>Enterobacterales</taxon>
        <taxon>Enterobacteriaceae</taxon>
        <taxon>Salmonella</taxon>
    </lineage>
</organism>
<evidence type="ECO:0000313" key="3">
    <source>
        <dbReference type="Proteomes" id="UP000297878"/>
    </source>
</evidence>
<feature type="compositionally biased region" description="Basic residues" evidence="1">
    <location>
        <begin position="1"/>
        <end position="11"/>
    </location>
</feature>
<dbReference type="EMBL" id="PYJU01000090">
    <property type="protein sequence ID" value="TGC30279.1"/>
    <property type="molecule type" value="Genomic_DNA"/>
</dbReference>
<evidence type="ECO:0000256" key="1">
    <source>
        <dbReference type="SAM" id="MobiDB-lite"/>
    </source>
</evidence>
<dbReference type="InterPro" id="IPR024524">
    <property type="entry name" value="DUF3800"/>
</dbReference>